<organism evidence="1 2">
    <name type="scientific">Rhizophagus irregularis</name>
    <dbReference type="NCBI Taxonomy" id="588596"/>
    <lineage>
        <taxon>Eukaryota</taxon>
        <taxon>Fungi</taxon>
        <taxon>Fungi incertae sedis</taxon>
        <taxon>Mucoromycota</taxon>
        <taxon>Glomeromycotina</taxon>
        <taxon>Glomeromycetes</taxon>
        <taxon>Glomerales</taxon>
        <taxon>Glomeraceae</taxon>
        <taxon>Rhizophagus</taxon>
    </lineage>
</organism>
<comment type="caution">
    <text evidence="1">The sequence shown here is derived from an EMBL/GenBank/DDBJ whole genome shotgun (WGS) entry which is preliminary data.</text>
</comment>
<proteinExistence type="predicted"/>
<dbReference type="Proteomes" id="UP000234323">
    <property type="component" value="Unassembled WGS sequence"/>
</dbReference>
<name>A0A2I1G1Y1_9GLOM</name>
<accession>A0A2I1G1Y1</accession>
<sequence>MDDNVLKLLVCWVAKDRLEKNKIDLLSIEGVRYLLMKTIDTKESFATPEIEIWEYALTKAKTYDQQKAQEYLTSLARYINLNRMDIKEIRSYVEPYNIYSNKDLKDAYYSISSGGGLGFIRGVLIFKWKSDNPDLIISKYGFTVESKLIQPKSV</sequence>
<protein>
    <submittedName>
        <fullName evidence="1">Uncharacterized protein</fullName>
    </submittedName>
</protein>
<evidence type="ECO:0000313" key="2">
    <source>
        <dbReference type="Proteomes" id="UP000234323"/>
    </source>
</evidence>
<dbReference type="AlphaFoldDB" id="A0A2I1G1Y1"/>
<dbReference type="EMBL" id="LLXI01000111">
    <property type="protein sequence ID" value="PKY40639.1"/>
    <property type="molecule type" value="Genomic_DNA"/>
</dbReference>
<feature type="non-terminal residue" evidence="1">
    <location>
        <position position="154"/>
    </location>
</feature>
<gene>
    <name evidence="1" type="ORF">RhiirA4_394949</name>
</gene>
<reference evidence="1 2" key="1">
    <citation type="submission" date="2015-10" db="EMBL/GenBank/DDBJ databases">
        <title>Genome analyses suggest a sexual origin of heterokaryosis in a supposedly ancient asexual fungus.</title>
        <authorList>
            <person name="Ropars J."/>
            <person name="Sedzielewska K."/>
            <person name="Noel J."/>
            <person name="Charron P."/>
            <person name="Farinelli L."/>
            <person name="Marton T."/>
            <person name="Kruger M."/>
            <person name="Pelin A."/>
            <person name="Brachmann A."/>
            <person name="Corradi N."/>
        </authorList>
    </citation>
    <scope>NUCLEOTIDE SEQUENCE [LARGE SCALE GENOMIC DNA]</scope>
    <source>
        <strain evidence="1 2">A4</strain>
    </source>
</reference>
<dbReference type="VEuPathDB" id="FungiDB:RhiirA1_407299"/>
<keyword evidence="2" id="KW-1185">Reference proteome</keyword>
<evidence type="ECO:0000313" key="1">
    <source>
        <dbReference type="EMBL" id="PKY40639.1"/>
    </source>
</evidence>